<dbReference type="OrthoDB" id="2251794at2759"/>
<dbReference type="PANTHER" id="PTHR23208:SF36">
    <property type="entry name" value="LYSOZYME-RELATED"/>
    <property type="match status" value="1"/>
</dbReference>
<dbReference type="AlphaFoldDB" id="L7FJZ0"/>
<dbReference type="Gene3D" id="3.20.20.80">
    <property type="entry name" value="Glycosidases"/>
    <property type="match status" value="1"/>
</dbReference>
<accession>L7FJZ0</accession>
<keyword evidence="3" id="KW-0732">Signal</keyword>
<name>L7FJZ0_ENTIV</name>
<feature type="chain" id="PRO_5003973966" evidence="3">
    <location>
        <begin position="17"/>
        <end position="211"/>
    </location>
</feature>
<evidence type="ECO:0000256" key="3">
    <source>
        <dbReference type="SAM" id="SignalP"/>
    </source>
</evidence>
<keyword evidence="2 4" id="KW-0326">Glycosidase</keyword>
<dbReference type="GO" id="GO:0007165">
    <property type="term" value="P:signal transduction"/>
    <property type="evidence" value="ECO:0007669"/>
    <property type="project" value="TreeGrafter"/>
</dbReference>
<organism evidence="4 5">
    <name type="scientific">Entamoeba invadens IP1</name>
    <dbReference type="NCBI Taxonomy" id="370355"/>
    <lineage>
        <taxon>Eukaryota</taxon>
        <taxon>Amoebozoa</taxon>
        <taxon>Evosea</taxon>
        <taxon>Archamoebae</taxon>
        <taxon>Mastigamoebida</taxon>
        <taxon>Entamoebidae</taxon>
        <taxon>Entamoeba</taxon>
    </lineage>
</organism>
<evidence type="ECO:0000313" key="5">
    <source>
        <dbReference type="Proteomes" id="UP000014680"/>
    </source>
</evidence>
<protein>
    <submittedName>
        <fullName evidence="4">Lysozyme, putative</fullName>
        <ecNumber evidence="4">3.2.1.17</ecNumber>
    </submittedName>
</protein>
<evidence type="ECO:0000256" key="1">
    <source>
        <dbReference type="ARBA" id="ARBA00022801"/>
    </source>
</evidence>
<feature type="signal peptide" evidence="3">
    <location>
        <begin position="1"/>
        <end position="16"/>
    </location>
</feature>
<keyword evidence="1 4" id="KW-0378">Hydrolase</keyword>
<dbReference type="PANTHER" id="PTHR23208">
    <property type="entry name" value="LYSOZYME PROTEIN"/>
    <property type="match status" value="1"/>
</dbReference>
<dbReference type="RefSeq" id="XP_004184211.1">
    <property type="nucleotide sequence ID" value="XM_004184163.1"/>
</dbReference>
<dbReference type="EC" id="3.2.1.17" evidence="4"/>
<gene>
    <name evidence="4" type="ORF">EIN_284410</name>
</gene>
<evidence type="ECO:0000313" key="4">
    <source>
        <dbReference type="EMBL" id="ELP84865.1"/>
    </source>
</evidence>
<dbReference type="GeneID" id="14883869"/>
<dbReference type="InterPro" id="IPR051595">
    <property type="entry name" value="GH25_Enzymes"/>
</dbReference>
<dbReference type="Proteomes" id="UP000014680">
    <property type="component" value="Unassembled WGS sequence"/>
</dbReference>
<dbReference type="InterPro" id="IPR017853">
    <property type="entry name" value="GH"/>
</dbReference>
<dbReference type="SUPFAM" id="SSF51445">
    <property type="entry name" value="(Trans)glycosidases"/>
    <property type="match status" value="1"/>
</dbReference>
<dbReference type="GO" id="GO:0003796">
    <property type="term" value="F:lysozyme activity"/>
    <property type="evidence" value="ECO:0007669"/>
    <property type="project" value="UniProtKB-EC"/>
</dbReference>
<keyword evidence="5" id="KW-1185">Reference proteome</keyword>
<dbReference type="VEuPathDB" id="AmoebaDB:EIN_284410"/>
<reference evidence="4 5" key="1">
    <citation type="submission" date="2012-10" db="EMBL/GenBank/DDBJ databases">
        <authorList>
            <person name="Zafar N."/>
            <person name="Inman J."/>
            <person name="Hall N."/>
            <person name="Lorenzi H."/>
            <person name="Caler E."/>
        </authorList>
    </citation>
    <scope>NUCLEOTIDE SEQUENCE [LARGE SCALE GENOMIC DNA]</scope>
    <source>
        <strain evidence="4 5">IP1</strain>
    </source>
</reference>
<proteinExistence type="predicted"/>
<evidence type="ECO:0000256" key="2">
    <source>
        <dbReference type="ARBA" id="ARBA00023295"/>
    </source>
</evidence>
<dbReference type="EMBL" id="KB207106">
    <property type="protein sequence ID" value="ELP84865.1"/>
    <property type="molecule type" value="Genomic_DNA"/>
</dbReference>
<sequence length="211" mass="23753">MLLFACLLSLSTALLGTDTTYVLPTSGIACLKNMSSDFIIFLASDSNTGKFYSSVASTVKNAWSIGFEKAQVDLLFTPCVTCGNPETQIVEFYGNVTSNKLKPNCIWLNVIDGWYSDIPDRQGFFEKMIAQATKSKMTFGIFTSKKYWEGVFGDTYECPNARTTPLFYYNSDNNPSFSDFRRFGGWAKPTAKRYSPNNYVCNTKANYDYKE</sequence>
<dbReference type="KEGG" id="eiv:EIN_284410"/>